<accession>A0A2U2BLH8</accession>
<comment type="caution">
    <text evidence="2">The sequence shown here is derived from an EMBL/GenBank/DDBJ whole genome shotgun (WGS) entry which is preliminary data.</text>
</comment>
<name>A0A2U2BLH8_ALCFA</name>
<organism evidence="2 3">
    <name type="scientific">Alcaligenes faecalis</name>
    <dbReference type="NCBI Taxonomy" id="511"/>
    <lineage>
        <taxon>Bacteria</taxon>
        <taxon>Pseudomonadati</taxon>
        <taxon>Pseudomonadota</taxon>
        <taxon>Betaproteobacteria</taxon>
        <taxon>Burkholderiales</taxon>
        <taxon>Alcaligenaceae</taxon>
        <taxon>Alcaligenes</taxon>
    </lineage>
</organism>
<keyword evidence="1" id="KW-0812">Transmembrane</keyword>
<dbReference type="EMBL" id="QEXO01000002">
    <property type="protein sequence ID" value="PWE14874.1"/>
    <property type="molecule type" value="Genomic_DNA"/>
</dbReference>
<evidence type="ECO:0000313" key="2">
    <source>
        <dbReference type="EMBL" id="PWE14874.1"/>
    </source>
</evidence>
<dbReference type="AlphaFoldDB" id="A0A2U2BLH8"/>
<reference evidence="2 3" key="2">
    <citation type="submission" date="2018-05" db="EMBL/GenBank/DDBJ databases">
        <authorList>
            <person name="Lanie J.A."/>
            <person name="Ng W.-L."/>
            <person name="Kazmierczak K.M."/>
            <person name="Andrzejewski T.M."/>
            <person name="Davidsen T.M."/>
            <person name="Wayne K.J."/>
            <person name="Tettelin H."/>
            <person name="Glass J.I."/>
            <person name="Rusch D."/>
            <person name="Podicherti R."/>
            <person name="Tsui H.-C.T."/>
            <person name="Winkler M.E."/>
        </authorList>
    </citation>
    <scope>NUCLEOTIDE SEQUENCE [LARGE SCALE GENOMIC DNA]</scope>
    <source>
        <strain evidence="2 3">YBY</strain>
    </source>
</reference>
<evidence type="ECO:0000256" key="1">
    <source>
        <dbReference type="SAM" id="Phobius"/>
    </source>
</evidence>
<keyword evidence="1" id="KW-0472">Membrane</keyword>
<evidence type="ECO:0000313" key="3">
    <source>
        <dbReference type="Proteomes" id="UP000245216"/>
    </source>
</evidence>
<proteinExistence type="predicted"/>
<keyword evidence="1" id="KW-1133">Transmembrane helix</keyword>
<reference evidence="2 3" key="1">
    <citation type="submission" date="2018-05" db="EMBL/GenBank/DDBJ databases">
        <title>Genome Sequence of an Efficient Indole-Degrading Bacterium, Alcaligenes sp.YBY.</title>
        <authorList>
            <person name="Yang B."/>
        </authorList>
    </citation>
    <scope>NUCLEOTIDE SEQUENCE [LARGE SCALE GENOMIC DNA]</scope>
    <source>
        <strain evidence="2 3">YBY</strain>
    </source>
</reference>
<dbReference type="STRING" id="511.UZ73_08285"/>
<protein>
    <submittedName>
        <fullName evidence="2">Uncharacterized protein</fullName>
    </submittedName>
</protein>
<feature type="transmembrane region" description="Helical" evidence="1">
    <location>
        <begin position="60"/>
        <end position="79"/>
    </location>
</feature>
<dbReference type="Proteomes" id="UP000245216">
    <property type="component" value="Unassembled WGS sequence"/>
</dbReference>
<gene>
    <name evidence="2" type="ORF">DF183_09260</name>
</gene>
<sequence>MRRGRAGRVLQEGLSGDFLICLSHGVLYCIYEIVKKWKMYSLRLLCLNQDFFLSRKRTRVFALAIDMATFMCSVLFNAWGRQ</sequence>